<dbReference type="InterPro" id="IPR031165">
    <property type="entry name" value="GNAT_YJDJ"/>
</dbReference>
<dbReference type="Pfam" id="PF14542">
    <property type="entry name" value="Acetyltransf_CG"/>
    <property type="match status" value="1"/>
</dbReference>
<keyword evidence="6" id="KW-1185">Reference proteome</keyword>
<reference evidence="3 6" key="2">
    <citation type="submission" date="2022-05" db="EMBL/GenBank/DDBJ databases">
        <title>Genome Sequencing of Bee-Associated Microbes.</title>
        <authorList>
            <person name="Dunlap C."/>
        </authorList>
    </citation>
    <scope>NUCLEOTIDE SEQUENCE [LARGE SCALE GENOMIC DNA]</scope>
    <source>
        <strain evidence="3 6">NRRL B-23120</strain>
    </source>
</reference>
<dbReference type="Proteomes" id="UP001527202">
    <property type="component" value="Unassembled WGS sequence"/>
</dbReference>
<dbReference type="GeneID" id="95373976"/>
<protein>
    <submittedName>
        <fullName evidence="4">N-acetyltransferase</fullName>
    </submittedName>
</protein>
<dbReference type="Proteomes" id="UP000288943">
    <property type="component" value="Chromosome"/>
</dbReference>
<evidence type="ECO:0000259" key="1">
    <source>
        <dbReference type="PROSITE" id="PS51186"/>
    </source>
</evidence>
<dbReference type="PROSITE" id="PS51186">
    <property type="entry name" value="GNAT"/>
    <property type="match status" value="1"/>
</dbReference>
<feature type="domain" description="N-acetyltransferase" evidence="1">
    <location>
        <begin position="1"/>
        <end position="94"/>
    </location>
</feature>
<dbReference type="Gene3D" id="3.40.630.30">
    <property type="match status" value="1"/>
</dbReference>
<dbReference type="KEGG" id="pchi:PC41400_03975"/>
<dbReference type="InterPro" id="IPR016181">
    <property type="entry name" value="Acyl_CoA_acyltransferase"/>
</dbReference>
<keyword evidence="4" id="KW-0808">Transferase</keyword>
<accession>A0A410WRG3</accession>
<dbReference type="RefSeq" id="WP_042232142.1">
    <property type="nucleotide sequence ID" value="NZ_CP026520.1"/>
</dbReference>
<dbReference type="CDD" id="cd04301">
    <property type="entry name" value="NAT_SF"/>
    <property type="match status" value="1"/>
</dbReference>
<reference evidence="4 5" key="1">
    <citation type="submission" date="2018-01" db="EMBL/GenBank/DDBJ databases">
        <title>The whole genome sequencing and assembly of Paenibacillus chitinolyticus KCCM 41400 strain.</title>
        <authorList>
            <person name="Kim J.-Y."/>
            <person name="Park M.-K."/>
            <person name="Lee Y.-J."/>
            <person name="Yi H."/>
            <person name="Bahn Y.-S."/>
            <person name="Kim J.F."/>
            <person name="Lee D.-W."/>
        </authorList>
    </citation>
    <scope>NUCLEOTIDE SEQUENCE [LARGE SCALE GENOMIC DNA]</scope>
    <source>
        <strain evidence="4 5">KCCM 41400</strain>
    </source>
</reference>
<name>A0A410WRG3_9BACL</name>
<evidence type="ECO:0000313" key="3">
    <source>
        <dbReference type="EMBL" id="MCY9594649.1"/>
    </source>
</evidence>
<dbReference type="InterPro" id="IPR000182">
    <property type="entry name" value="GNAT_dom"/>
</dbReference>
<dbReference type="PANTHER" id="PTHR31435">
    <property type="entry name" value="PROTEIN NATD1"/>
    <property type="match status" value="1"/>
</dbReference>
<proteinExistence type="predicted"/>
<evidence type="ECO:0000259" key="2">
    <source>
        <dbReference type="PROSITE" id="PS51729"/>
    </source>
</evidence>
<dbReference type="GO" id="GO:0016747">
    <property type="term" value="F:acyltransferase activity, transferring groups other than amino-acyl groups"/>
    <property type="evidence" value="ECO:0007669"/>
    <property type="project" value="InterPro"/>
</dbReference>
<dbReference type="PROSITE" id="PS51729">
    <property type="entry name" value="GNAT_YJDJ"/>
    <property type="match status" value="1"/>
</dbReference>
<organism evidence="4 5">
    <name type="scientific">Paenibacillus chitinolyticus</name>
    <dbReference type="NCBI Taxonomy" id="79263"/>
    <lineage>
        <taxon>Bacteria</taxon>
        <taxon>Bacillati</taxon>
        <taxon>Bacillota</taxon>
        <taxon>Bacilli</taxon>
        <taxon>Bacillales</taxon>
        <taxon>Paenibacillaceae</taxon>
        <taxon>Paenibacillus</taxon>
    </lineage>
</organism>
<dbReference type="EMBL" id="JAMDMJ010000002">
    <property type="protein sequence ID" value="MCY9594649.1"/>
    <property type="molecule type" value="Genomic_DNA"/>
</dbReference>
<feature type="domain" description="N-acetyltransferase" evidence="2">
    <location>
        <begin position="3"/>
        <end position="90"/>
    </location>
</feature>
<dbReference type="InterPro" id="IPR045057">
    <property type="entry name" value="Gcn5-rel_NAT"/>
</dbReference>
<dbReference type="EMBL" id="CP026520">
    <property type="protein sequence ID" value="QAV16887.1"/>
    <property type="molecule type" value="Genomic_DNA"/>
</dbReference>
<dbReference type="SUPFAM" id="SSF55729">
    <property type="entry name" value="Acyl-CoA N-acyltransferases (Nat)"/>
    <property type="match status" value="1"/>
</dbReference>
<evidence type="ECO:0000313" key="5">
    <source>
        <dbReference type="Proteomes" id="UP000288943"/>
    </source>
</evidence>
<gene>
    <name evidence="3" type="ORF">M5X16_02545</name>
    <name evidence="4" type="ORF">PC41400_03975</name>
</gene>
<evidence type="ECO:0000313" key="6">
    <source>
        <dbReference type="Proteomes" id="UP001527202"/>
    </source>
</evidence>
<evidence type="ECO:0000313" key="4">
    <source>
        <dbReference type="EMBL" id="QAV16887.1"/>
    </source>
</evidence>
<dbReference type="OrthoDB" id="9793389at2"/>
<dbReference type="AlphaFoldDB" id="A0A410WRG3"/>
<sequence length="94" mass="10832">MRETIKRGNGYVVMENGEAVAEITYQPLGSESLVIDHTFVSESLRGQKVGEELVRAVVDQAREEKKTVVPACSYAHALFKRHKEYHDIWRREEE</sequence>
<dbReference type="PANTHER" id="PTHR31435:SF10">
    <property type="entry name" value="BSR4717 PROTEIN"/>
    <property type="match status" value="1"/>
</dbReference>